<reference evidence="11" key="2">
    <citation type="submission" date="2021-09" db="EMBL/GenBank/DDBJ databases">
        <authorList>
            <person name="Gilroy R."/>
        </authorList>
    </citation>
    <scope>NUCLEOTIDE SEQUENCE</scope>
    <source>
        <strain evidence="11">ChiGjej2B2-19336</strain>
    </source>
</reference>
<dbReference type="GO" id="GO:0015740">
    <property type="term" value="P:C4-dicarboxylate transport"/>
    <property type="evidence" value="ECO:0007669"/>
    <property type="project" value="TreeGrafter"/>
</dbReference>
<evidence type="ECO:0000256" key="1">
    <source>
        <dbReference type="ARBA" id="ARBA00004429"/>
    </source>
</evidence>
<dbReference type="RefSeq" id="WP_304122189.1">
    <property type="nucleotide sequence ID" value="NZ_DYZA01000124.1"/>
</dbReference>
<feature type="transmembrane region" description="Helical" evidence="9">
    <location>
        <begin position="87"/>
        <end position="111"/>
    </location>
</feature>
<feature type="transmembrane region" description="Helical" evidence="9">
    <location>
        <begin position="51"/>
        <end position="67"/>
    </location>
</feature>
<dbReference type="AlphaFoldDB" id="A0A921AWU7"/>
<feature type="transmembrane region" description="Helical" evidence="9">
    <location>
        <begin position="21"/>
        <end position="45"/>
    </location>
</feature>
<feature type="transmembrane region" description="Helical" evidence="9">
    <location>
        <begin position="131"/>
        <end position="156"/>
    </location>
</feature>
<evidence type="ECO:0000259" key="10">
    <source>
        <dbReference type="Pfam" id="PF04290"/>
    </source>
</evidence>
<dbReference type="EMBL" id="DYZA01000124">
    <property type="protein sequence ID" value="HJD97243.1"/>
    <property type="molecule type" value="Genomic_DNA"/>
</dbReference>
<keyword evidence="5 9" id="KW-0812">Transmembrane</keyword>
<evidence type="ECO:0000256" key="6">
    <source>
        <dbReference type="ARBA" id="ARBA00022989"/>
    </source>
</evidence>
<evidence type="ECO:0000256" key="4">
    <source>
        <dbReference type="ARBA" id="ARBA00022519"/>
    </source>
</evidence>
<dbReference type="Proteomes" id="UP000698963">
    <property type="component" value="Unassembled WGS sequence"/>
</dbReference>
<comment type="subcellular location">
    <subcellularLocation>
        <location evidence="1">Cell inner membrane</location>
        <topology evidence="1">Multi-pass membrane protein</topology>
    </subcellularLocation>
</comment>
<evidence type="ECO:0000256" key="9">
    <source>
        <dbReference type="SAM" id="Phobius"/>
    </source>
</evidence>
<protein>
    <submittedName>
        <fullName evidence="11">TRAP transporter small permease</fullName>
    </submittedName>
</protein>
<evidence type="ECO:0000256" key="7">
    <source>
        <dbReference type="ARBA" id="ARBA00023136"/>
    </source>
</evidence>
<organism evidence="11 12">
    <name type="scientific">Mailhella massiliensis</name>
    <dbReference type="NCBI Taxonomy" id="1903261"/>
    <lineage>
        <taxon>Bacteria</taxon>
        <taxon>Pseudomonadati</taxon>
        <taxon>Thermodesulfobacteriota</taxon>
        <taxon>Desulfovibrionia</taxon>
        <taxon>Desulfovibrionales</taxon>
        <taxon>Desulfovibrionaceae</taxon>
        <taxon>Mailhella</taxon>
    </lineage>
</organism>
<evidence type="ECO:0000313" key="11">
    <source>
        <dbReference type="EMBL" id="HJD97243.1"/>
    </source>
</evidence>
<evidence type="ECO:0000256" key="5">
    <source>
        <dbReference type="ARBA" id="ARBA00022692"/>
    </source>
</evidence>
<evidence type="ECO:0000313" key="12">
    <source>
        <dbReference type="Proteomes" id="UP000698963"/>
    </source>
</evidence>
<keyword evidence="4" id="KW-0997">Cell inner membrane</keyword>
<evidence type="ECO:0000256" key="8">
    <source>
        <dbReference type="ARBA" id="ARBA00038436"/>
    </source>
</evidence>
<evidence type="ECO:0000256" key="2">
    <source>
        <dbReference type="ARBA" id="ARBA00022448"/>
    </source>
</evidence>
<accession>A0A921AWU7</accession>
<dbReference type="PANTHER" id="PTHR35011:SF2">
    <property type="entry name" value="2,3-DIKETO-L-GULONATE TRAP TRANSPORTER SMALL PERMEASE PROTEIN YIAM"/>
    <property type="match status" value="1"/>
</dbReference>
<dbReference type="InterPro" id="IPR055348">
    <property type="entry name" value="DctQ"/>
</dbReference>
<dbReference type="InterPro" id="IPR007387">
    <property type="entry name" value="TRAP_DctQ"/>
</dbReference>
<keyword evidence="3" id="KW-1003">Cell membrane</keyword>
<gene>
    <name evidence="11" type="ORF">K8W16_06325</name>
</gene>
<dbReference type="GO" id="GO:0022857">
    <property type="term" value="F:transmembrane transporter activity"/>
    <property type="evidence" value="ECO:0007669"/>
    <property type="project" value="TreeGrafter"/>
</dbReference>
<keyword evidence="2" id="KW-0813">Transport</keyword>
<comment type="caution">
    <text evidence="11">The sequence shown here is derived from an EMBL/GenBank/DDBJ whole genome shotgun (WGS) entry which is preliminary data.</text>
</comment>
<keyword evidence="6 9" id="KW-1133">Transmembrane helix</keyword>
<dbReference type="PANTHER" id="PTHR35011">
    <property type="entry name" value="2,3-DIKETO-L-GULONATE TRAP TRANSPORTER SMALL PERMEASE PROTEIN YIAM"/>
    <property type="match status" value="1"/>
</dbReference>
<proteinExistence type="inferred from homology"/>
<sequence>MLSMIEQLVKKINGIAVKISTVLMAGMLAVVTLNVILRYCFGYSITWTEESARFMMVWITFLLFPYAQQRGELVALDFLVLRFRHSFIGVVLALVTEALALLVLSVCVYQSYFYIQRSFSSVSMAMQLPMWIVSIVLPYSFCMTFIASFLWFLKLIPCLGNPDRLRELDEARKV</sequence>
<reference evidence="11" key="1">
    <citation type="journal article" date="2021" name="PeerJ">
        <title>Extensive microbial diversity within the chicken gut microbiome revealed by metagenomics and culture.</title>
        <authorList>
            <person name="Gilroy R."/>
            <person name="Ravi A."/>
            <person name="Getino M."/>
            <person name="Pursley I."/>
            <person name="Horton D.L."/>
            <person name="Alikhan N.F."/>
            <person name="Baker D."/>
            <person name="Gharbi K."/>
            <person name="Hall N."/>
            <person name="Watson M."/>
            <person name="Adriaenssens E.M."/>
            <person name="Foster-Nyarko E."/>
            <person name="Jarju S."/>
            <person name="Secka A."/>
            <person name="Antonio M."/>
            <person name="Oren A."/>
            <person name="Chaudhuri R.R."/>
            <person name="La Ragione R."/>
            <person name="Hildebrand F."/>
            <person name="Pallen M.J."/>
        </authorList>
    </citation>
    <scope>NUCLEOTIDE SEQUENCE</scope>
    <source>
        <strain evidence="11">ChiGjej2B2-19336</strain>
    </source>
</reference>
<dbReference type="Pfam" id="PF04290">
    <property type="entry name" value="DctQ"/>
    <property type="match status" value="1"/>
</dbReference>
<dbReference type="GO" id="GO:0005886">
    <property type="term" value="C:plasma membrane"/>
    <property type="evidence" value="ECO:0007669"/>
    <property type="project" value="UniProtKB-SubCell"/>
</dbReference>
<evidence type="ECO:0000256" key="3">
    <source>
        <dbReference type="ARBA" id="ARBA00022475"/>
    </source>
</evidence>
<keyword evidence="7 9" id="KW-0472">Membrane</keyword>
<feature type="domain" description="Tripartite ATP-independent periplasmic transporters DctQ component" evidence="10">
    <location>
        <begin position="27"/>
        <end position="149"/>
    </location>
</feature>
<comment type="similarity">
    <text evidence="8">Belongs to the TRAP transporter small permease family.</text>
</comment>
<name>A0A921AWU7_9BACT</name>